<dbReference type="GeneID" id="70223989"/>
<sequence length="99" mass="10283">MSAQSLDAASKLCCATLNAASKLCFATLNAASKLCFATLDAASKLCCASLGTTDQLHRQNLISYSIICISTGPVPGRGRVCGSAVPRPRREQSILPAKP</sequence>
<proteinExistence type="predicted"/>
<feature type="region of interest" description="Disordered" evidence="1">
    <location>
        <begin position="80"/>
        <end position="99"/>
    </location>
</feature>
<dbReference type="Proteomes" id="UP000720189">
    <property type="component" value="Unassembled WGS sequence"/>
</dbReference>
<dbReference type="RefSeq" id="XP_046043577.1">
    <property type="nucleotide sequence ID" value="XM_046194035.1"/>
</dbReference>
<comment type="caution">
    <text evidence="2">The sequence shown here is derived from an EMBL/GenBank/DDBJ whole genome shotgun (WGS) entry which is preliminary data.</text>
</comment>
<reference evidence="2" key="1">
    <citation type="journal article" date="2021" name="Nat. Commun.">
        <title>Genetic determinants of endophytism in the Arabidopsis root mycobiome.</title>
        <authorList>
            <person name="Mesny F."/>
            <person name="Miyauchi S."/>
            <person name="Thiergart T."/>
            <person name="Pickel B."/>
            <person name="Atanasova L."/>
            <person name="Karlsson M."/>
            <person name="Huettel B."/>
            <person name="Barry K.W."/>
            <person name="Haridas S."/>
            <person name="Chen C."/>
            <person name="Bauer D."/>
            <person name="Andreopoulos W."/>
            <person name="Pangilinan J."/>
            <person name="LaButti K."/>
            <person name="Riley R."/>
            <person name="Lipzen A."/>
            <person name="Clum A."/>
            <person name="Drula E."/>
            <person name="Henrissat B."/>
            <person name="Kohler A."/>
            <person name="Grigoriev I.V."/>
            <person name="Martin F.M."/>
            <person name="Hacquard S."/>
        </authorList>
    </citation>
    <scope>NUCLEOTIDE SEQUENCE</scope>
    <source>
        <strain evidence="2">MPI-CAGE-AT-0023</strain>
    </source>
</reference>
<gene>
    <name evidence="2" type="ORF">BKA55DRAFT_581220</name>
</gene>
<dbReference type="EMBL" id="JAGMUX010000020">
    <property type="protein sequence ID" value="KAH7231640.1"/>
    <property type="molecule type" value="Genomic_DNA"/>
</dbReference>
<dbReference type="AlphaFoldDB" id="A0A9P9G1R9"/>
<evidence type="ECO:0000256" key="1">
    <source>
        <dbReference type="SAM" id="MobiDB-lite"/>
    </source>
</evidence>
<evidence type="ECO:0000313" key="2">
    <source>
        <dbReference type="EMBL" id="KAH7231640.1"/>
    </source>
</evidence>
<accession>A0A9P9G1R9</accession>
<protein>
    <submittedName>
        <fullName evidence="2">Uncharacterized protein</fullName>
    </submittedName>
</protein>
<name>A0A9P9G1R9_FUSRE</name>
<keyword evidence="3" id="KW-1185">Reference proteome</keyword>
<evidence type="ECO:0000313" key="3">
    <source>
        <dbReference type="Proteomes" id="UP000720189"/>
    </source>
</evidence>
<organism evidence="2 3">
    <name type="scientific">Fusarium redolens</name>
    <dbReference type="NCBI Taxonomy" id="48865"/>
    <lineage>
        <taxon>Eukaryota</taxon>
        <taxon>Fungi</taxon>
        <taxon>Dikarya</taxon>
        <taxon>Ascomycota</taxon>
        <taxon>Pezizomycotina</taxon>
        <taxon>Sordariomycetes</taxon>
        <taxon>Hypocreomycetidae</taxon>
        <taxon>Hypocreales</taxon>
        <taxon>Nectriaceae</taxon>
        <taxon>Fusarium</taxon>
        <taxon>Fusarium redolens species complex</taxon>
    </lineage>
</organism>